<gene>
    <name evidence="1" type="ORF">R3P38DRAFT_2806389</name>
</gene>
<accession>A0AAV9ZKM7</accession>
<comment type="caution">
    <text evidence="1">The sequence shown here is derived from an EMBL/GenBank/DDBJ whole genome shotgun (WGS) entry which is preliminary data.</text>
</comment>
<evidence type="ECO:0008006" key="3">
    <source>
        <dbReference type="Google" id="ProtNLM"/>
    </source>
</evidence>
<sequence>MALGVPRVVHPNNCFSATMVVNQLESLALQVTGWKGTNFFLKASRLTALTLTNMGFDDIPDLPWDQIQSCIYEMLLDAEIDILQSVPPNSLFIARGIPPPLPPSSLHISSNIKEFNVGVNADVWSVSYQLHDCLTLPCLESYGIFPSLHMEPPVFCSEHFLAFADRSAFAEHLLRLSIHPVVTGAELILCLKALPLLQELVVYEHGSGSDHAISDDVLQCLVYKKDDSGSSLIPSLKFLDLTSDVNFTDSKYLEMICSRVERMKVVGQLEFRANLWRSWGTVPERDVSALLVGIDEMIRKGGLVFHSDLGT</sequence>
<evidence type="ECO:0000313" key="2">
    <source>
        <dbReference type="Proteomes" id="UP001362999"/>
    </source>
</evidence>
<dbReference type="AlphaFoldDB" id="A0AAV9ZKM7"/>
<dbReference type="Proteomes" id="UP001362999">
    <property type="component" value="Unassembled WGS sequence"/>
</dbReference>
<evidence type="ECO:0000313" key="1">
    <source>
        <dbReference type="EMBL" id="KAK6984570.1"/>
    </source>
</evidence>
<dbReference type="EMBL" id="JAWWNJ010000136">
    <property type="protein sequence ID" value="KAK6984570.1"/>
    <property type="molecule type" value="Genomic_DNA"/>
</dbReference>
<organism evidence="1 2">
    <name type="scientific">Favolaschia claudopus</name>
    <dbReference type="NCBI Taxonomy" id="2862362"/>
    <lineage>
        <taxon>Eukaryota</taxon>
        <taxon>Fungi</taxon>
        <taxon>Dikarya</taxon>
        <taxon>Basidiomycota</taxon>
        <taxon>Agaricomycotina</taxon>
        <taxon>Agaricomycetes</taxon>
        <taxon>Agaricomycetidae</taxon>
        <taxon>Agaricales</taxon>
        <taxon>Marasmiineae</taxon>
        <taxon>Mycenaceae</taxon>
        <taxon>Favolaschia</taxon>
    </lineage>
</organism>
<reference evidence="1 2" key="1">
    <citation type="journal article" date="2024" name="J Genomics">
        <title>Draft genome sequencing and assembly of Favolaschia claudopus CIRM-BRFM 2984 isolated from oak limbs.</title>
        <authorList>
            <person name="Navarro D."/>
            <person name="Drula E."/>
            <person name="Chaduli D."/>
            <person name="Cazenave R."/>
            <person name="Ahrendt S."/>
            <person name="Wang J."/>
            <person name="Lipzen A."/>
            <person name="Daum C."/>
            <person name="Barry K."/>
            <person name="Grigoriev I.V."/>
            <person name="Favel A."/>
            <person name="Rosso M.N."/>
            <person name="Martin F."/>
        </authorList>
    </citation>
    <scope>NUCLEOTIDE SEQUENCE [LARGE SCALE GENOMIC DNA]</scope>
    <source>
        <strain evidence="1 2">CIRM-BRFM 2984</strain>
    </source>
</reference>
<proteinExistence type="predicted"/>
<name>A0AAV9ZKM7_9AGAR</name>
<keyword evidence="2" id="KW-1185">Reference proteome</keyword>
<protein>
    <recommendedName>
        <fullName evidence="3">F-box protein</fullName>
    </recommendedName>
</protein>